<proteinExistence type="predicted"/>
<name>A0A081N7P8_9GAMM</name>
<organism evidence="1 2">
    <name type="scientific">Endozoicomonas montiporae</name>
    <dbReference type="NCBI Taxonomy" id="1027273"/>
    <lineage>
        <taxon>Bacteria</taxon>
        <taxon>Pseudomonadati</taxon>
        <taxon>Pseudomonadota</taxon>
        <taxon>Gammaproteobacteria</taxon>
        <taxon>Oceanospirillales</taxon>
        <taxon>Endozoicomonadaceae</taxon>
        <taxon>Endozoicomonas</taxon>
    </lineage>
</organism>
<keyword evidence="2" id="KW-1185">Reference proteome</keyword>
<protein>
    <submittedName>
        <fullName evidence="1">Uncharacterized protein</fullName>
    </submittedName>
</protein>
<evidence type="ECO:0000313" key="2">
    <source>
        <dbReference type="Proteomes" id="UP000028006"/>
    </source>
</evidence>
<dbReference type="AlphaFoldDB" id="A0A081N7P8"/>
<accession>A0A081N7P8</accession>
<dbReference type="RefSeq" id="WP_034874345.1">
    <property type="nucleotide sequence ID" value="NZ_JOKG01000002.1"/>
</dbReference>
<gene>
    <name evidence="1" type="ORF">GZ77_08910</name>
</gene>
<reference evidence="1 2" key="1">
    <citation type="submission" date="2014-06" db="EMBL/GenBank/DDBJ databases">
        <title>Whole Genome Sequences of Three Symbiotic Endozoicomonas Bacteria.</title>
        <authorList>
            <person name="Neave M.J."/>
            <person name="Apprill A."/>
            <person name="Voolstra C.R."/>
        </authorList>
    </citation>
    <scope>NUCLEOTIDE SEQUENCE [LARGE SCALE GENOMIC DNA]</scope>
    <source>
        <strain evidence="1 2">LMG 24815</strain>
    </source>
</reference>
<dbReference type="EMBL" id="JOKG01000002">
    <property type="protein sequence ID" value="KEQ14471.1"/>
    <property type="molecule type" value="Genomic_DNA"/>
</dbReference>
<evidence type="ECO:0000313" key="1">
    <source>
        <dbReference type="EMBL" id="KEQ14471.1"/>
    </source>
</evidence>
<dbReference type="Proteomes" id="UP000028006">
    <property type="component" value="Unassembled WGS sequence"/>
</dbReference>
<sequence>MPKYRKKPVVVEASQWFKNGDHPNDNCQILETGQILTEGHVVRGYRTPDLDAEVDCQYCNNIMEVHGWIDTMEGGHIVCPADWIITGIKGEYYPCKPDIFEQTYELAE</sequence>
<comment type="caution">
    <text evidence="1">The sequence shown here is derived from an EMBL/GenBank/DDBJ whole genome shotgun (WGS) entry which is preliminary data.</text>
</comment>
<dbReference type="eggNOG" id="ENOG5033670">
    <property type="taxonomic scope" value="Bacteria"/>
</dbReference>